<keyword evidence="1" id="KW-0732">Signal</keyword>
<dbReference type="EMBL" id="JZWI01000020">
    <property type="protein sequence ID" value="KLN54987.1"/>
    <property type="molecule type" value="Genomic_DNA"/>
</dbReference>
<name>A0A0H2M2P2_VARPD</name>
<gene>
    <name evidence="2" type="ORF">VPARA_39780</name>
</gene>
<dbReference type="AlphaFoldDB" id="A0A0H2M2P2"/>
<dbReference type="Proteomes" id="UP000035170">
    <property type="component" value="Unassembled WGS sequence"/>
</dbReference>
<sequence>MLHRTLFAPLSAAVLAVATLAPLAASAAGEFHFAPTEAGVERYPDHLRLDPSRDKVVAELEAAQKQPAWNAVSRGAPWPASRAGQPATREAVAAEAIKAMREGTIPSGER</sequence>
<organism evidence="2 3">
    <name type="scientific">Variovorax paradoxus</name>
    <dbReference type="NCBI Taxonomy" id="34073"/>
    <lineage>
        <taxon>Bacteria</taxon>
        <taxon>Pseudomonadati</taxon>
        <taxon>Pseudomonadota</taxon>
        <taxon>Betaproteobacteria</taxon>
        <taxon>Burkholderiales</taxon>
        <taxon>Comamonadaceae</taxon>
        <taxon>Variovorax</taxon>
    </lineage>
</organism>
<keyword evidence="3" id="KW-1185">Reference proteome</keyword>
<evidence type="ECO:0008006" key="4">
    <source>
        <dbReference type="Google" id="ProtNLM"/>
    </source>
</evidence>
<evidence type="ECO:0000313" key="3">
    <source>
        <dbReference type="Proteomes" id="UP000035170"/>
    </source>
</evidence>
<accession>A0A0H2M2P2</accession>
<proteinExistence type="predicted"/>
<dbReference type="RefSeq" id="WP_047785722.1">
    <property type="nucleotide sequence ID" value="NZ_JZWI01000020.1"/>
</dbReference>
<feature type="chain" id="PRO_5002596556" description="DUF4148 domain-containing protein" evidence="1">
    <location>
        <begin position="28"/>
        <end position="110"/>
    </location>
</feature>
<protein>
    <recommendedName>
        <fullName evidence="4">DUF4148 domain-containing protein</fullName>
    </recommendedName>
</protein>
<feature type="signal peptide" evidence="1">
    <location>
        <begin position="1"/>
        <end position="27"/>
    </location>
</feature>
<evidence type="ECO:0000256" key="1">
    <source>
        <dbReference type="SAM" id="SignalP"/>
    </source>
</evidence>
<evidence type="ECO:0000313" key="2">
    <source>
        <dbReference type="EMBL" id="KLN54987.1"/>
    </source>
</evidence>
<reference evidence="2 3" key="1">
    <citation type="submission" date="2015-03" db="EMBL/GenBank/DDBJ databases">
        <title>Genome sequence of Variovorax paradoxus TBEA6.</title>
        <authorList>
            <person name="Poehlein A."/>
            <person name="Schuldes J."/>
            <person name="Wuebbeler J.H."/>
            <person name="Hiessl S."/>
            <person name="Steinbuechel A."/>
            <person name="Daniel R."/>
        </authorList>
    </citation>
    <scope>NUCLEOTIDE SEQUENCE [LARGE SCALE GENOMIC DNA]</scope>
    <source>
        <strain evidence="2 3">TBEA6</strain>
    </source>
</reference>
<dbReference type="PATRIC" id="fig|34073.19.peg.4072"/>
<comment type="caution">
    <text evidence="2">The sequence shown here is derived from an EMBL/GenBank/DDBJ whole genome shotgun (WGS) entry which is preliminary data.</text>
</comment>